<evidence type="ECO:0000313" key="2">
    <source>
        <dbReference type="EMBL" id="MFD1433187.1"/>
    </source>
</evidence>
<dbReference type="Proteomes" id="UP001597192">
    <property type="component" value="Unassembled WGS sequence"/>
</dbReference>
<evidence type="ECO:0000256" key="1">
    <source>
        <dbReference type="SAM" id="Coils"/>
    </source>
</evidence>
<feature type="coiled-coil region" evidence="1">
    <location>
        <begin position="312"/>
        <end position="404"/>
    </location>
</feature>
<feature type="coiled-coil region" evidence="1">
    <location>
        <begin position="623"/>
        <end position="678"/>
    </location>
</feature>
<dbReference type="SUPFAM" id="SSF52540">
    <property type="entry name" value="P-loop containing nucleoside triphosphate hydrolases"/>
    <property type="match status" value="1"/>
</dbReference>
<sequence>MTETATDFLHPWDFHLRDFGQYVKLDFAASETGNVTLLGENAVGKTTLANAFFPVLVDGSIATPSFNSAKDTDSVGRSDTPHSTARDKRTFNSMLLGWGKGAQQIRTGYAYMRLRSSQRVVTLGIGAHRQADGRRGQTWWFILIQDDPNAPLTLVTTDTAGRGLDRDAFAIENMAFGDELKVFKDWEAYRSFSAREVYGFESGEALGRLANAYRLLASPILTGGNARFAPIPNALREAQEPIDFDQIIRPLAESHRDLNQMHAMRARMADAKQRLVKMREDLFWGNLNALKSPTLSNYAKAINQRDQATSAMGHAQAEIEALTTQLELVNAQVAQQKSQVEALRDALAAQKQIARSRHEKQQLIARLRQSLTELETRQAQISELNQAIDELKAQRAEMATQRQTIEAGPLAELTAKLHAASAGQHDLTDALAQTDRAALATAFSAYLARYRLAVSDAQHLEQTLSQTTKDVGLVQGMQGAMGLAIDKRAVGFASRAKDGLHQDNNEIHERGVAEMNQDAATIIEAQRTLHDQHPDLKAMLADSNRLTMLDTQAQDLHALLDQLAALTRQDTQLANQLTAKQSSLETLTKNPPAETEKDIQTQLEVAEAELAALVLDETLPGQFAAAQQALDQTQAQQADFQNRRTRAQSELDFQTKALAEAKDALTALTETLNAAIKVLADFSPADLAIADIPGLLEVAHRFKKRIDTNRSQDLPLKIRTAIDGTNKQGHDEETALDTLFELRGYQDLATRLHRETVVYQGVLITMPIDLVKTIQLLTDDLAGIDEALAQLTTGNEMAFENYLNAAITSVNHQYEDVQTYNQMLEEVQTADGIRLMISLVPQLGSASEAIKEVQGAENADLPQLRKFVRTLIDNLVHDTTIGSGDEAAYFAKANELLDTRYWSRFQVEIFRKDSDTPELVDDAFVQSGGSGAEKAQAMVLPLLLVPKIRLARASKPDAPHLVMFDEFADKLDPETARVFTKTIARFGFNFIATMPTGGQNKILADGVTNVAYEVLSSPHKRKNEFHPNQLLKVATWKGRQDD</sequence>
<gene>
    <name evidence="2" type="ORF">ACFQ47_10980</name>
</gene>
<reference evidence="3" key="1">
    <citation type="journal article" date="2019" name="Int. J. Syst. Evol. Microbiol.">
        <title>The Global Catalogue of Microorganisms (GCM) 10K type strain sequencing project: providing services to taxonomists for standard genome sequencing and annotation.</title>
        <authorList>
            <consortium name="The Broad Institute Genomics Platform"/>
            <consortium name="The Broad Institute Genome Sequencing Center for Infectious Disease"/>
            <person name="Wu L."/>
            <person name="Ma J."/>
        </authorList>
    </citation>
    <scope>NUCLEOTIDE SEQUENCE [LARGE SCALE GENOMIC DNA]</scope>
    <source>
        <strain evidence="3">CCM 8947</strain>
    </source>
</reference>
<dbReference type="RefSeq" id="WP_225423188.1">
    <property type="nucleotide sequence ID" value="NZ_JBHTOG010000059.1"/>
</dbReference>
<comment type="caution">
    <text evidence="2">The sequence shown here is derived from an EMBL/GenBank/DDBJ whole genome shotgun (WGS) entry which is preliminary data.</text>
</comment>
<dbReference type="InterPro" id="IPR027417">
    <property type="entry name" value="P-loop_NTPase"/>
</dbReference>
<name>A0ABW4CSB7_9LACO</name>
<dbReference type="EMBL" id="JBHTOG010000059">
    <property type="protein sequence ID" value="MFD1433187.1"/>
    <property type="molecule type" value="Genomic_DNA"/>
</dbReference>
<protein>
    <submittedName>
        <fullName evidence="2">SbcC/MukB-like Walker B domain-containing protein</fullName>
    </submittedName>
</protein>
<organism evidence="2 3">
    <name type="scientific">Lacticaseibacillus yichunensis</name>
    <dbReference type="NCBI Taxonomy" id="2486015"/>
    <lineage>
        <taxon>Bacteria</taxon>
        <taxon>Bacillati</taxon>
        <taxon>Bacillota</taxon>
        <taxon>Bacilli</taxon>
        <taxon>Lactobacillales</taxon>
        <taxon>Lactobacillaceae</taxon>
        <taxon>Lacticaseibacillus</taxon>
    </lineage>
</organism>
<accession>A0ABW4CSB7</accession>
<keyword evidence="3" id="KW-1185">Reference proteome</keyword>
<evidence type="ECO:0000313" key="3">
    <source>
        <dbReference type="Proteomes" id="UP001597192"/>
    </source>
</evidence>
<proteinExistence type="predicted"/>
<dbReference type="Pfam" id="PF13558">
    <property type="entry name" value="SbcC_Walker_B"/>
    <property type="match status" value="1"/>
</dbReference>
<keyword evidence="1" id="KW-0175">Coiled coil</keyword>